<comment type="similarity">
    <text evidence="1">Belongs to the peptidase M16 family.</text>
</comment>
<evidence type="ECO:0000256" key="3">
    <source>
        <dbReference type="ARBA" id="ARBA00022801"/>
    </source>
</evidence>
<evidence type="ECO:0000259" key="8">
    <source>
        <dbReference type="Pfam" id="PF05193"/>
    </source>
</evidence>
<comment type="caution">
    <text evidence="9">The sequence shown here is derived from an EMBL/GenBank/DDBJ whole genome shotgun (WGS) entry which is preliminary data.</text>
</comment>
<dbReference type="InterPro" id="IPR050626">
    <property type="entry name" value="Peptidase_M16"/>
</dbReference>
<feature type="signal peptide" evidence="6">
    <location>
        <begin position="1"/>
        <end position="19"/>
    </location>
</feature>
<keyword evidence="10" id="KW-1185">Reference proteome</keyword>
<dbReference type="PANTHER" id="PTHR43690:SF35">
    <property type="entry name" value="NON-CATALYTIC MEMBER OF PEPTIDASE SUBFAMILY M16B-RELATED"/>
    <property type="match status" value="1"/>
</dbReference>
<dbReference type="InterPro" id="IPR011765">
    <property type="entry name" value="Pept_M16_N"/>
</dbReference>
<evidence type="ECO:0000256" key="5">
    <source>
        <dbReference type="ARBA" id="ARBA00023049"/>
    </source>
</evidence>
<evidence type="ECO:0000256" key="1">
    <source>
        <dbReference type="ARBA" id="ARBA00007261"/>
    </source>
</evidence>
<dbReference type="GO" id="GO:0046872">
    <property type="term" value="F:metal ion binding"/>
    <property type="evidence" value="ECO:0007669"/>
    <property type="project" value="InterPro"/>
</dbReference>
<evidence type="ECO:0000313" key="9">
    <source>
        <dbReference type="EMBL" id="RFB05478.1"/>
    </source>
</evidence>
<dbReference type="Pfam" id="PF00675">
    <property type="entry name" value="Peptidase_M16"/>
    <property type="match status" value="2"/>
</dbReference>
<keyword evidence="5" id="KW-0482">Metalloprotease</keyword>
<feature type="domain" description="Peptidase M16 N-terminal" evidence="7">
    <location>
        <begin position="543"/>
        <end position="665"/>
    </location>
</feature>
<keyword evidence="2" id="KW-0645">Protease</keyword>
<keyword evidence="6" id="KW-0732">Signal</keyword>
<dbReference type="FunCoup" id="A0A371RJ57">
    <property type="interactions" value="150"/>
</dbReference>
<dbReference type="InParanoid" id="A0A371RJ57"/>
<dbReference type="GO" id="GO:0006508">
    <property type="term" value="P:proteolysis"/>
    <property type="evidence" value="ECO:0007669"/>
    <property type="project" value="UniProtKB-KW"/>
</dbReference>
<feature type="chain" id="PRO_5016835457" evidence="6">
    <location>
        <begin position="20"/>
        <end position="959"/>
    </location>
</feature>
<feature type="domain" description="Peptidase M16 N-terminal" evidence="7">
    <location>
        <begin position="67"/>
        <end position="205"/>
    </location>
</feature>
<protein>
    <submittedName>
        <fullName evidence="9">Insulinase family protein</fullName>
    </submittedName>
</protein>
<feature type="domain" description="Peptidase M16 C-terminal" evidence="8">
    <location>
        <begin position="691"/>
        <end position="868"/>
    </location>
</feature>
<dbReference type="GO" id="GO:0008237">
    <property type="term" value="F:metallopeptidase activity"/>
    <property type="evidence" value="ECO:0007669"/>
    <property type="project" value="UniProtKB-KW"/>
</dbReference>
<keyword evidence="3" id="KW-0378">Hydrolase</keyword>
<dbReference type="OrthoDB" id="9811314at2"/>
<dbReference type="RefSeq" id="WP_116392111.1">
    <property type="nucleotide sequence ID" value="NZ_QUQO01000001.1"/>
</dbReference>
<dbReference type="InterPro" id="IPR011249">
    <property type="entry name" value="Metalloenz_LuxS/M16"/>
</dbReference>
<gene>
    <name evidence="9" type="ORF">DX908_09530</name>
</gene>
<organism evidence="9 10">
    <name type="scientific">Parvularcula marina</name>
    <dbReference type="NCBI Taxonomy" id="2292771"/>
    <lineage>
        <taxon>Bacteria</taxon>
        <taxon>Pseudomonadati</taxon>
        <taxon>Pseudomonadota</taxon>
        <taxon>Alphaproteobacteria</taxon>
        <taxon>Parvularculales</taxon>
        <taxon>Parvularculaceae</taxon>
        <taxon>Parvularcula</taxon>
    </lineage>
</organism>
<reference evidence="9 10" key="1">
    <citation type="submission" date="2018-08" db="EMBL/GenBank/DDBJ databases">
        <title>Parvularcula sp. SM1705, isolated from surface water of the South Sea China.</title>
        <authorList>
            <person name="Sun L."/>
        </authorList>
    </citation>
    <scope>NUCLEOTIDE SEQUENCE [LARGE SCALE GENOMIC DNA]</scope>
    <source>
        <strain evidence="9 10">SM1705</strain>
    </source>
</reference>
<dbReference type="Pfam" id="PF05193">
    <property type="entry name" value="Peptidase_M16_C"/>
    <property type="match status" value="2"/>
</dbReference>
<dbReference type="AlphaFoldDB" id="A0A371RJ57"/>
<dbReference type="InterPro" id="IPR007863">
    <property type="entry name" value="Peptidase_M16_C"/>
</dbReference>
<dbReference type="Gene3D" id="3.30.830.10">
    <property type="entry name" value="Metalloenzyme, LuxS/M16 peptidase-like"/>
    <property type="match status" value="4"/>
</dbReference>
<evidence type="ECO:0000256" key="6">
    <source>
        <dbReference type="SAM" id="SignalP"/>
    </source>
</evidence>
<proteinExistence type="inferred from homology"/>
<sequence>MRRSLIISTALAAALALTACETTGSTGSSMEDMALPGGIKLVEKVTKKGDEVVIPYSKYVLPNGLTVILHEDDSDPLVHVDVTYHVGSGREEIGKSGFAHFFEHMMFQGSENVGDEEHFKIVSESGGTLNGTTNTDRTNYFETVPSNQLEKMIWLEADRMGFLLPAVTQEKFEVQRETVKNERGQNYDNRPYGLIREKVAEAMYPEGHPYSWLTIGYIEDLNRADLDDLKRFFLRWYGPNNAVLTIGGDLDKMQTLEWVNKYFGSIPAGPEVADPVPTEVTLDADRYISYEDNVSLPLVWMTFPTVHVYHPDEAPLDVLYSIMGDGRTSLLYKNMVKDGYAVQASASHGCSELHCQFTMFALPNPASGKSLTDLEQIMRDSLKEFEERGVLDDDLERVKAGIRASNIFGLESVRGKVSQLAAFATFADTPNYIQKEIDRYDAVTKEDVMRVYEKYIKDKSAVILSVVPKGQPDMVAAPDNWTFPGRTIPEASDDDSALALRIPADDFDRSMQPAASGENPVVTLPTLWRDELSNGVEVLGAINDETPTTAISLRIEVSQRDEPLEKLGLAEITAAMLNEATQESTNEELSNRLAKLGSSVSVSAGSRYTTITVRSLTENLDETLAIARERLLEPAFNEDDFQRVKGQTIEGIKQSKTQASATASQVFTQLMYGNDNAFAWRDAGRVDTVETITLDDVKAFYDTYYKSGAGSIIAVSDLPEKKMMASLAAFSPWSGDAMPQKELAPFPAIDASKLYLIDKPGAAQSEIRIGKRALPFDATGTYYKATLMNYALGGAFNSRINLNLREDKGYTYGARSFFSGSDQYGEYRAQAGVRKDATAASIVEFFSEIGSYQEDGISEDELAFTKQAIGQSEARDYETPFQKLGFLSQILTYDLPDDFVDEQQDILRNLTKENVDMLAAELLDGDMALVVVGDKEAIWDELEALGREIVELDENGMPK</sequence>
<accession>A0A371RJ57</accession>
<dbReference type="PANTHER" id="PTHR43690">
    <property type="entry name" value="NARDILYSIN"/>
    <property type="match status" value="1"/>
</dbReference>
<feature type="domain" description="Peptidase M16 C-terminal" evidence="8">
    <location>
        <begin position="225"/>
        <end position="400"/>
    </location>
</feature>
<evidence type="ECO:0000313" key="10">
    <source>
        <dbReference type="Proteomes" id="UP000264589"/>
    </source>
</evidence>
<dbReference type="PROSITE" id="PS51257">
    <property type="entry name" value="PROKAR_LIPOPROTEIN"/>
    <property type="match status" value="1"/>
</dbReference>
<dbReference type="SUPFAM" id="SSF63411">
    <property type="entry name" value="LuxS/MPP-like metallohydrolase"/>
    <property type="match status" value="4"/>
</dbReference>
<name>A0A371RJ57_9PROT</name>
<dbReference type="EMBL" id="QUQO01000001">
    <property type="protein sequence ID" value="RFB05478.1"/>
    <property type="molecule type" value="Genomic_DNA"/>
</dbReference>
<evidence type="ECO:0000259" key="7">
    <source>
        <dbReference type="Pfam" id="PF00675"/>
    </source>
</evidence>
<evidence type="ECO:0000256" key="4">
    <source>
        <dbReference type="ARBA" id="ARBA00022833"/>
    </source>
</evidence>
<keyword evidence="4" id="KW-0862">Zinc</keyword>
<evidence type="ECO:0000256" key="2">
    <source>
        <dbReference type="ARBA" id="ARBA00022670"/>
    </source>
</evidence>
<dbReference type="Proteomes" id="UP000264589">
    <property type="component" value="Unassembled WGS sequence"/>
</dbReference>